<feature type="transmembrane region" description="Helical" evidence="12">
    <location>
        <begin position="107"/>
        <end position="124"/>
    </location>
</feature>
<dbReference type="HOGENOM" id="CLU_790691_0_0_1"/>
<dbReference type="AlphaFoldDB" id="B3RWX3"/>
<dbReference type="Pfam" id="PF03062">
    <property type="entry name" value="MBOAT"/>
    <property type="match status" value="1"/>
</dbReference>
<dbReference type="OMA" id="VYAYIEH"/>
<dbReference type="RefSeq" id="XP_002113097.1">
    <property type="nucleotide sequence ID" value="XM_002113061.1"/>
</dbReference>
<keyword evidence="4 12" id="KW-0812">Transmembrane</keyword>
<dbReference type="GO" id="GO:0061355">
    <property type="term" value="P:Wnt protein secretion"/>
    <property type="evidence" value="ECO:0000318"/>
    <property type="project" value="GO_Central"/>
</dbReference>
<dbReference type="EC" id="2.3.1.250" evidence="9"/>
<dbReference type="CTD" id="6754310"/>
<dbReference type="GO" id="GO:0016020">
    <property type="term" value="C:membrane"/>
    <property type="evidence" value="ECO:0000318"/>
    <property type="project" value="GO_Central"/>
</dbReference>
<dbReference type="PANTHER" id="PTHR13906">
    <property type="entry name" value="PORCUPINE"/>
    <property type="match status" value="1"/>
</dbReference>
<dbReference type="GO" id="GO:0017147">
    <property type="term" value="F:Wnt-protein binding"/>
    <property type="evidence" value="ECO:0000318"/>
    <property type="project" value="GO_Central"/>
</dbReference>
<evidence type="ECO:0000313" key="13">
    <source>
        <dbReference type="EMBL" id="EDV25207.1"/>
    </source>
</evidence>
<dbReference type="GO" id="GO:0030258">
    <property type="term" value="P:lipid modification"/>
    <property type="evidence" value="ECO:0000318"/>
    <property type="project" value="GO_Central"/>
</dbReference>
<evidence type="ECO:0000256" key="12">
    <source>
        <dbReference type="SAM" id="Phobius"/>
    </source>
</evidence>
<dbReference type="InterPro" id="IPR049941">
    <property type="entry name" value="LPLAT_7/PORCN-like"/>
</dbReference>
<accession>B3RWX3</accession>
<dbReference type="STRING" id="10228.B3RWX3"/>
<dbReference type="GeneID" id="6754310"/>
<protein>
    <recommendedName>
        <fullName evidence="10">Protein-serine O-palmitoleoyltransferase porcupine</fullName>
        <ecNumber evidence="9">2.3.1.250</ecNumber>
    </recommendedName>
</protein>
<comment type="similarity">
    <text evidence="8">Belongs to the membrane-bound acyltransferase family. Porcupine subfamily.</text>
</comment>
<keyword evidence="2" id="KW-0808">Transferase</keyword>
<keyword evidence="6 12" id="KW-0472">Membrane</keyword>
<feature type="transmembrane region" description="Helical" evidence="12">
    <location>
        <begin position="131"/>
        <end position="150"/>
    </location>
</feature>
<evidence type="ECO:0000256" key="7">
    <source>
        <dbReference type="ARBA" id="ARBA00023315"/>
    </source>
</evidence>
<organism evidence="13 14">
    <name type="scientific">Trichoplax adhaerens</name>
    <name type="common">Trichoplax reptans</name>
    <dbReference type="NCBI Taxonomy" id="10228"/>
    <lineage>
        <taxon>Eukaryota</taxon>
        <taxon>Metazoa</taxon>
        <taxon>Placozoa</taxon>
        <taxon>Uniplacotomia</taxon>
        <taxon>Trichoplacea</taxon>
        <taxon>Trichoplacidae</taxon>
        <taxon>Trichoplax</taxon>
    </lineage>
</organism>
<evidence type="ECO:0000256" key="3">
    <source>
        <dbReference type="ARBA" id="ARBA00022687"/>
    </source>
</evidence>
<dbReference type="Proteomes" id="UP000009022">
    <property type="component" value="Unassembled WGS sequence"/>
</dbReference>
<keyword evidence="3" id="KW-0879">Wnt signaling pathway</keyword>
<dbReference type="InParanoid" id="B3RWX3"/>
<comment type="catalytic activity">
    <reaction evidence="11">
        <text>[Wnt protein]-L-serine + (9Z)-hexadecenoyl-CoA = [Wnt protein]-O-(9Z)-hexadecenoyl-L-serine + CoA</text>
        <dbReference type="Rhea" id="RHEA:45336"/>
        <dbReference type="Rhea" id="RHEA-COMP:11170"/>
        <dbReference type="Rhea" id="RHEA-COMP:11171"/>
        <dbReference type="ChEBI" id="CHEBI:29999"/>
        <dbReference type="ChEBI" id="CHEBI:57287"/>
        <dbReference type="ChEBI" id="CHEBI:61540"/>
        <dbReference type="ChEBI" id="CHEBI:85189"/>
        <dbReference type="EC" id="2.3.1.250"/>
    </reaction>
</comment>
<dbReference type="GO" id="GO:1990698">
    <property type="term" value="F:palmitoleoyltransferase activity"/>
    <property type="evidence" value="ECO:0000318"/>
    <property type="project" value="GO_Central"/>
</dbReference>
<reference evidence="13 14" key="1">
    <citation type="journal article" date="2008" name="Nature">
        <title>The Trichoplax genome and the nature of placozoans.</title>
        <authorList>
            <person name="Srivastava M."/>
            <person name="Begovic E."/>
            <person name="Chapman J."/>
            <person name="Putnam N.H."/>
            <person name="Hellsten U."/>
            <person name="Kawashima T."/>
            <person name="Kuo A."/>
            <person name="Mitros T."/>
            <person name="Salamov A."/>
            <person name="Carpenter M.L."/>
            <person name="Signorovitch A.Y."/>
            <person name="Moreno M.A."/>
            <person name="Kamm K."/>
            <person name="Grimwood J."/>
            <person name="Schmutz J."/>
            <person name="Shapiro H."/>
            <person name="Grigoriev I.V."/>
            <person name="Buss L.W."/>
            <person name="Schierwater B."/>
            <person name="Dellaporta S.L."/>
            <person name="Rokhsar D.S."/>
        </authorList>
    </citation>
    <scope>NUCLEOTIDE SEQUENCE [LARGE SCALE GENOMIC DNA]</scope>
    <source>
        <strain evidence="13 14">Grell-BS-1999</strain>
    </source>
</reference>
<evidence type="ECO:0000256" key="4">
    <source>
        <dbReference type="ARBA" id="ARBA00022692"/>
    </source>
</evidence>
<gene>
    <name evidence="13" type="ORF">TRIADDRAFT_56916</name>
</gene>
<evidence type="ECO:0000256" key="1">
    <source>
        <dbReference type="ARBA" id="ARBA00004141"/>
    </source>
</evidence>
<evidence type="ECO:0000256" key="11">
    <source>
        <dbReference type="ARBA" id="ARBA00047978"/>
    </source>
</evidence>
<proteinExistence type="inferred from homology"/>
<dbReference type="OrthoDB" id="5968863at2759"/>
<evidence type="ECO:0000256" key="6">
    <source>
        <dbReference type="ARBA" id="ARBA00023136"/>
    </source>
</evidence>
<evidence type="ECO:0000313" key="14">
    <source>
        <dbReference type="Proteomes" id="UP000009022"/>
    </source>
</evidence>
<evidence type="ECO:0000256" key="10">
    <source>
        <dbReference type="ARBA" id="ARBA00040371"/>
    </source>
</evidence>
<dbReference type="eggNOG" id="KOG4312">
    <property type="taxonomic scope" value="Eukaryota"/>
</dbReference>
<evidence type="ECO:0000256" key="8">
    <source>
        <dbReference type="ARBA" id="ARBA00038269"/>
    </source>
</evidence>
<comment type="subcellular location">
    <subcellularLocation>
        <location evidence="1">Membrane</location>
        <topology evidence="1">Multi-pass membrane protein</topology>
    </subcellularLocation>
</comment>
<dbReference type="PhylomeDB" id="B3RWX3"/>
<evidence type="ECO:0000256" key="5">
    <source>
        <dbReference type="ARBA" id="ARBA00022989"/>
    </source>
</evidence>
<keyword evidence="14" id="KW-1185">Reference proteome</keyword>
<feature type="transmembrane region" description="Helical" evidence="12">
    <location>
        <begin position="319"/>
        <end position="337"/>
    </location>
</feature>
<dbReference type="PANTHER" id="PTHR13906:SF12">
    <property type="entry name" value="PROTEIN-SERINE O-PALMITOLEOYLTRANSFERASE PORCUPINE"/>
    <property type="match status" value="1"/>
</dbReference>
<dbReference type="EMBL" id="DS985245">
    <property type="protein sequence ID" value="EDV25207.1"/>
    <property type="molecule type" value="Genomic_DNA"/>
</dbReference>
<feature type="transmembrane region" description="Helical" evidence="12">
    <location>
        <begin position="56"/>
        <end position="76"/>
    </location>
</feature>
<keyword evidence="5 12" id="KW-1133">Transmembrane helix</keyword>
<keyword evidence="7" id="KW-0012">Acyltransferase</keyword>
<sequence length="351" mass="40656">MEDGNVGLYLSKDSEYPGSNELINLMLDSTLSSPQTWFSYITQQYYECMIPLLSQILFNHYLNFYPCILFRLLVFFNPFHQQYTFINHAFAGLAGTLVLWLQFESQIVVLLVETWIGYVIIRFFDRHRGIIMALVSVCYLMLCEFEIIYLESWQRLRGIEMVLAMKLIALAVDVDSKEDLRWSYAICKSLILGFICLIISTCVSSGLREHSNNNKWIIAWLSALSFRFSHYFVCLTSEATSLASGYFNEPHEDNESLDWQHEVVKPSRIELPRSLVEVVIYWNMPIHWMLKKYIYQPSITGGKWFAVFATYFASALLHGLNFSLSAILLSIGVYAYIEHANSDDSRESDIS</sequence>
<feature type="transmembrane region" description="Helical" evidence="12">
    <location>
        <begin position="182"/>
        <end position="207"/>
    </location>
</feature>
<evidence type="ECO:0000256" key="9">
    <source>
        <dbReference type="ARBA" id="ARBA00038867"/>
    </source>
</evidence>
<dbReference type="KEGG" id="tad:TRIADDRAFT_56916"/>
<dbReference type="InterPro" id="IPR004299">
    <property type="entry name" value="MBOAT_fam"/>
</dbReference>
<name>B3RWX3_TRIAD</name>
<dbReference type="GO" id="GO:0005783">
    <property type="term" value="C:endoplasmic reticulum"/>
    <property type="evidence" value="ECO:0000318"/>
    <property type="project" value="GO_Central"/>
</dbReference>
<feature type="transmembrane region" description="Helical" evidence="12">
    <location>
        <begin position="83"/>
        <end position="101"/>
    </location>
</feature>
<dbReference type="GO" id="GO:0016055">
    <property type="term" value="P:Wnt signaling pathway"/>
    <property type="evidence" value="ECO:0007669"/>
    <property type="project" value="UniProtKB-KW"/>
</dbReference>
<evidence type="ECO:0000256" key="2">
    <source>
        <dbReference type="ARBA" id="ARBA00022679"/>
    </source>
</evidence>